<dbReference type="InterPro" id="IPR006145">
    <property type="entry name" value="PsdUridine_synth_RsuA/RluA"/>
</dbReference>
<dbReference type="NCBIfam" id="TIGR00005">
    <property type="entry name" value="rluA_subfam"/>
    <property type="match status" value="1"/>
</dbReference>
<dbReference type="PANTHER" id="PTHR21600">
    <property type="entry name" value="MITOCHONDRIAL RNA PSEUDOURIDINE SYNTHASE"/>
    <property type="match status" value="1"/>
</dbReference>
<keyword evidence="2 7" id="KW-0694">RNA-binding</keyword>
<dbReference type="Pfam" id="PF00849">
    <property type="entry name" value="PseudoU_synth_2"/>
    <property type="match status" value="1"/>
</dbReference>
<proteinExistence type="inferred from homology"/>
<dbReference type="GO" id="GO:0000455">
    <property type="term" value="P:enzyme-directed rRNA pseudouridine synthesis"/>
    <property type="evidence" value="ECO:0007669"/>
    <property type="project" value="TreeGrafter"/>
</dbReference>
<dbReference type="InterPro" id="IPR036986">
    <property type="entry name" value="S4_RNA-bd_sf"/>
</dbReference>
<evidence type="ECO:0000256" key="7">
    <source>
        <dbReference type="PROSITE-ProRule" id="PRU00182"/>
    </source>
</evidence>
<evidence type="ECO:0000256" key="3">
    <source>
        <dbReference type="ARBA" id="ARBA00023235"/>
    </source>
</evidence>
<evidence type="ECO:0000313" key="11">
    <source>
        <dbReference type="Proteomes" id="UP000823631"/>
    </source>
</evidence>
<evidence type="ECO:0000256" key="1">
    <source>
        <dbReference type="ARBA" id="ARBA00010876"/>
    </source>
</evidence>
<dbReference type="NCBIfam" id="NF008385">
    <property type="entry name" value="PRK11180.1"/>
    <property type="match status" value="1"/>
</dbReference>
<name>A0A9D9DFZ3_9GAMM</name>
<evidence type="ECO:0000256" key="4">
    <source>
        <dbReference type="ARBA" id="ARBA00036882"/>
    </source>
</evidence>
<comment type="catalytic activity">
    <reaction evidence="4">
        <text>uridine(1911/1915/1917) in 23S rRNA = pseudouridine(1911/1915/1917) in 23S rRNA</text>
        <dbReference type="Rhea" id="RHEA:42524"/>
        <dbReference type="Rhea" id="RHEA-COMP:10097"/>
        <dbReference type="Rhea" id="RHEA-COMP:10098"/>
        <dbReference type="ChEBI" id="CHEBI:65314"/>
        <dbReference type="ChEBI" id="CHEBI:65315"/>
        <dbReference type="EC" id="5.4.99.23"/>
    </reaction>
</comment>
<dbReference type="InterPro" id="IPR050188">
    <property type="entry name" value="RluA_PseudoU_synthase"/>
</dbReference>
<dbReference type="InterPro" id="IPR002942">
    <property type="entry name" value="S4_RNA-bd"/>
</dbReference>
<comment type="similarity">
    <text evidence="1 8">Belongs to the pseudouridine synthase RluA family.</text>
</comment>
<comment type="caution">
    <text evidence="10">The sequence shown here is derived from an EMBL/GenBank/DDBJ whole genome shotgun (WGS) entry which is preliminary data.</text>
</comment>
<dbReference type="Pfam" id="PF01479">
    <property type="entry name" value="S4"/>
    <property type="match status" value="1"/>
</dbReference>
<dbReference type="PROSITE" id="PS01129">
    <property type="entry name" value="PSI_RLU"/>
    <property type="match status" value="1"/>
</dbReference>
<dbReference type="InterPro" id="IPR020103">
    <property type="entry name" value="PsdUridine_synth_cat_dom_sf"/>
</dbReference>
<feature type="active site" evidence="6">
    <location>
        <position position="137"/>
    </location>
</feature>
<dbReference type="Proteomes" id="UP000823631">
    <property type="component" value="Unassembled WGS sequence"/>
</dbReference>
<evidence type="ECO:0000256" key="5">
    <source>
        <dbReference type="ARBA" id="ARBA00056072"/>
    </source>
</evidence>
<reference evidence="10" key="1">
    <citation type="submission" date="2020-10" db="EMBL/GenBank/DDBJ databases">
        <authorList>
            <person name="Gilroy R."/>
        </authorList>
    </citation>
    <scope>NUCLEOTIDE SEQUENCE</scope>
    <source>
        <strain evidence="10">17213</strain>
    </source>
</reference>
<dbReference type="SUPFAM" id="SSF55174">
    <property type="entry name" value="Alpha-L RNA-binding motif"/>
    <property type="match status" value="1"/>
</dbReference>
<evidence type="ECO:0000259" key="9">
    <source>
        <dbReference type="SMART" id="SM00363"/>
    </source>
</evidence>
<comment type="catalytic activity">
    <reaction evidence="8">
        <text>a uridine in RNA = a pseudouridine in RNA</text>
        <dbReference type="Rhea" id="RHEA:48348"/>
        <dbReference type="Rhea" id="RHEA-COMP:12068"/>
        <dbReference type="Rhea" id="RHEA-COMP:12069"/>
        <dbReference type="ChEBI" id="CHEBI:65314"/>
        <dbReference type="ChEBI" id="CHEBI:65315"/>
    </reaction>
</comment>
<dbReference type="EMBL" id="JADINH010000197">
    <property type="protein sequence ID" value="MBO8416701.1"/>
    <property type="molecule type" value="Genomic_DNA"/>
</dbReference>
<dbReference type="Gene3D" id="3.10.290.10">
    <property type="entry name" value="RNA-binding S4 domain"/>
    <property type="match status" value="1"/>
</dbReference>
<dbReference type="Gene3D" id="3.30.2350.10">
    <property type="entry name" value="Pseudouridine synthase"/>
    <property type="match status" value="1"/>
</dbReference>
<dbReference type="CDD" id="cd02869">
    <property type="entry name" value="PseudoU_synth_RluA_like"/>
    <property type="match status" value="1"/>
</dbReference>
<dbReference type="SMART" id="SM00363">
    <property type="entry name" value="S4"/>
    <property type="match status" value="1"/>
</dbReference>
<evidence type="ECO:0000313" key="10">
    <source>
        <dbReference type="EMBL" id="MBO8416701.1"/>
    </source>
</evidence>
<dbReference type="GO" id="GO:0003723">
    <property type="term" value="F:RNA binding"/>
    <property type="evidence" value="ECO:0007669"/>
    <property type="project" value="UniProtKB-KW"/>
</dbReference>
<comment type="function">
    <text evidence="5">Responsible for synthesis of pseudouridine from uracil at positions 1911, 1915 and 1917 in 23S ribosomal RNA.</text>
</comment>
<dbReference type="GO" id="GO:0160140">
    <property type="term" value="F:23S rRNA pseudouridine(1911/1915/1917) synthase activity"/>
    <property type="evidence" value="ECO:0007669"/>
    <property type="project" value="UniProtKB-EC"/>
</dbReference>
<keyword evidence="3 8" id="KW-0413">Isomerase</keyword>
<dbReference type="InterPro" id="IPR006225">
    <property type="entry name" value="PsdUridine_synth_RluC/D"/>
</dbReference>
<dbReference type="CDD" id="cd00165">
    <property type="entry name" value="S4"/>
    <property type="match status" value="1"/>
</dbReference>
<dbReference type="EC" id="5.4.99.-" evidence="8"/>
<sequence length="323" mass="35591">MAQILTFTAGDSEHGKRLDAALSALAPDYSRSVLRQCIEEGRVQVGGVTAAKPSLKLSAGQVITLNPPEPELLEARPQDLPLQIVYQDDDLIVINKPVGFVVHPGSGIKDGTVMNAMLFHFPQTAALPRAGIVHRLDKDTSGLMVIALTAKAQQVLSKAISRHEVVREYEAIAEGVLTAGGTVEGDIGRDPYNRTRMAVVPDGMGREAVTHYRVMERYRAHTRIRLRLETGRTHQIRVHMASIGHPLLGDVQYGGRRLKHLLRSSPELDEALKAYRHQALHAVHLEFLHPLTKENLSFDCPLPADMLHLIELLRQDALDNAGI</sequence>
<dbReference type="InterPro" id="IPR006224">
    <property type="entry name" value="PsdUridine_synth_RluA-like_CS"/>
</dbReference>
<dbReference type="SUPFAM" id="SSF55120">
    <property type="entry name" value="Pseudouridine synthase"/>
    <property type="match status" value="1"/>
</dbReference>
<dbReference type="PROSITE" id="PS50889">
    <property type="entry name" value="S4"/>
    <property type="match status" value="1"/>
</dbReference>
<evidence type="ECO:0000256" key="6">
    <source>
        <dbReference type="PIRSR" id="PIRSR606225-1"/>
    </source>
</evidence>
<feature type="domain" description="RNA-binding S4" evidence="9">
    <location>
        <begin position="16"/>
        <end position="77"/>
    </location>
</feature>
<gene>
    <name evidence="10" type="primary">rluD</name>
    <name evidence="10" type="ORF">IAB19_10005</name>
</gene>
<dbReference type="AlphaFoldDB" id="A0A9D9DFZ3"/>
<organism evidence="10 11">
    <name type="scientific">Candidatus Avisuccinivibrio stercorigallinarum</name>
    <dbReference type="NCBI Taxonomy" id="2840704"/>
    <lineage>
        <taxon>Bacteria</taxon>
        <taxon>Pseudomonadati</taxon>
        <taxon>Pseudomonadota</taxon>
        <taxon>Gammaproteobacteria</taxon>
        <taxon>Aeromonadales</taxon>
        <taxon>Succinivibrionaceae</taxon>
        <taxon>Succinivibrionaceae incertae sedis</taxon>
        <taxon>Candidatus Avisuccinivibrio</taxon>
    </lineage>
</organism>
<dbReference type="PANTHER" id="PTHR21600:SF44">
    <property type="entry name" value="RIBOSOMAL LARGE SUBUNIT PSEUDOURIDINE SYNTHASE D"/>
    <property type="match status" value="1"/>
</dbReference>
<reference evidence="10" key="2">
    <citation type="journal article" date="2021" name="PeerJ">
        <title>Extensive microbial diversity within the chicken gut microbiome revealed by metagenomics and culture.</title>
        <authorList>
            <person name="Gilroy R."/>
            <person name="Ravi A."/>
            <person name="Getino M."/>
            <person name="Pursley I."/>
            <person name="Horton D.L."/>
            <person name="Alikhan N.F."/>
            <person name="Baker D."/>
            <person name="Gharbi K."/>
            <person name="Hall N."/>
            <person name="Watson M."/>
            <person name="Adriaenssens E.M."/>
            <person name="Foster-Nyarko E."/>
            <person name="Jarju S."/>
            <person name="Secka A."/>
            <person name="Antonio M."/>
            <person name="Oren A."/>
            <person name="Chaudhuri R.R."/>
            <person name="La Ragione R."/>
            <person name="Hildebrand F."/>
            <person name="Pallen M.J."/>
        </authorList>
    </citation>
    <scope>NUCLEOTIDE SEQUENCE</scope>
    <source>
        <strain evidence="10">17213</strain>
    </source>
</reference>
<evidence type="ECO:0000256" key="2">
    <source>
        <dbReference type="ARBA" id="ARBA00022884"/>
    </source>
</evidence>
<protein>
    <recommendedName>
        <fullName evidence="8">Pseudouridine synthase</fullName>
        <ecNumber evidence="8">5.4.99.-</ecNumber>
    </recommendedName>
</protein>
<dbReference type="FunFam" id="3.30.2350.10:FF:000006">
    <property type="entry name" value="Pseudouridine synthase"/>
    <property type="match status" value="1"/>
</dbReference>
<evidence type="ECO:0000256" key="8">
    <source>
        <dbReference type="RuleBase" id="RU362028"/>
    </source>
</evidence>
<accession>A0A9D9DFZ3</accession>